<accession>A0A518JPK2</accession>
<dbReference type="KEGG" id="rcf:Poly24_11760"/>
<name>A0A518JPK2_9BACT</name>
<evidence type="ECO:0000313" key="2">
    <source>
        <dbReference type="Proteomes" id="UP000315082"/>
    </source>
</evidence>
<proteinExistence type="predicted"/>
<evidence type="ECO:0000313" key="1">
    <source>
        <dbReference type="EMBL" id="QDV67476.1"/>
    </source>
</evidence>
<gene>
    <name evidence="1" type="ORF">Poly24_11760</name>
</gene>
<dbReference type="EMBL" id="CP036348">
    <property type="protein sequence ID" value="QDV67476.1"/>
    <property type="molecule type" value="Genomic_DNA"/>
</dbReference>
<organism evidence="1 2">
    <name type="scientific">Rosistilla carotiformis</name>
    <dbReference type="NCBI Taxonomy" id="2528017"/>
    <lineage>
        <taxon>Bacteria</taxon>
        <taxon>Pseudomonadati</taxon>
        <taxon>Planctomycetota</taxon>
        <taxon>Planctomycetia</taxon>
        <taxon>Pirellulales</taxon>
        <taxon>Pirellulaceae</taxon>
        <taxon>Rosistilla</taxon>
    </lineage>
</organism>
<keyword evidence="2" id="KW-1185">Reference proteome</keyword>
<protein>
    <submittedName>
        <fullName evidence="1">Uncharacterized protein</fullName>
    </submittedName>
</protein>
<reference evidence="1 2" key="1">
    <citation type="submission" date="2019-02" db="EMBL/GenBank/DDBJ databases">
        <title>Deep-cultivation of Planctomycetes and their phenomic and genomic characterization uncovers novel biology.</title>
        <authorList>
            <person name="Wiegand S."/>
            <person name="Jogler M."/>
            <person name="Boedeker C."/>
            <person name="Pinto D."/>
            <person name="Vollmers J."/>
            <person name="Rivas-Marin E."/>
            <person name="Kohn T."/>
            <person name="Peeters S.H."/>
            <person name="Heuer A."/>
            <person name="Rast P."/>
            <person name="Oberbeckmann S."/>
            <person name="Bunk B."/>
            <person name="Jeske O."/>
            <person name="Meyerdierks A."/>
            <person name="Storesund J.E."/>
            <person name="Kallscheuer N."/>
            <person name="Luecker S."/>
            <person name="Lage O.M."/>
            <person name="Pohl T."/>
            <person name="Merkel B.J."/>
            <person name="Hornburger P."/>
            <person name="Mueller R.-W."/>
            <person name="Bruemmer F."/>
            <person name="Labrenz M."/>
            <person name="Spormann A.M."/>
            <person name="Op den Camp H."/>
            <person name="Overmann J."/>
            <person name="Amann R."/>
            <person name="Jetten M.S.M."/>
            <person name="Mascher T."/>
            <person name="Medema M.H."/>
            <person name="Devos D.P."/>
            <person name="Kaster A.-K."/>
            <person name="Ovreas L."/>
            <person name="Rohde M."/>
            <person name="Galperin M.Y."/>
            <person name="Jogler C."/>
        </authorList>
    </citation>
    <scope>NUCLEOTIDE SEQUENCE [LARGE SCALE GENOMIC DNA]</scope>
    <source>
        <strain evidence="1 2">Poly24</strain>
    </source>
</reference>
<dbReference type="AlphaFoldDB" id="A0A518JPK2"/>
<dbReference type="Proteomes" id="UP000315082">
    <property type="component" value="Chromosome"/>
</dbReference>
<sequence length="87" mass="9816" precursor="true">MHPRFYRKSSPNVVGKLFGAHGNQGDASADTSIQSMSTKQLEQGILRKSRNDFVVIEIRASTTRGRQQLQTLPSTHCYKTPILENER</sequence>